<name>A0AA88H085_NAELO</name>
<dbReference type="SUPFAM" id="SSF50985">
    <property type="entry name" value="RCC1/BLIP-II"/>
    <property type="match status" value="1"/>
</dbReference>
<gene>
    <name evidence="1" type="ORF">C9374_003969</name>
</gene>
<protein>
    <submittedName>
        <fullName evidence="1">Uncharacterized protein</fullName>
    </submittedName>
</protein>
<evidence type="ECO:0000313" key="1">
    <source>
        <dbReference type="EMBL" id="KAG2394205.1"/>
    </source>
</evidence>
<proteinExistence type="predicted"/>
<keyword evidence="2" id="KW-1185">Reference proteome</keyword>
<dbReference type="AlphaFoldDB" id="A0AA88H085"/>
<dbReference type="EMBL" id="PYSW02000001">
    <property type="protein sequence ID" value="KAG2394205.1"/>
    <property type="molecule type" value="Genomic_DNA"/>
</dbReference>
<dbReference type="Proteomes" id="UP000816034">
    <property type="component" value="Unassembled WGS sequence"/>
</dbReference>
<comment type="caution">
    <text evidence="1">The sequence shown here is derived from an EMBL/GenBank/DDBJ whole genome shotgun (WGS) entry which is preliminary data.</text>
</comment>
<reference evidence="1 2" key="1">
    <citation type="journal article" date="2018" name="BMC Genomics">
        <title>The genome of Naegleria lovaniensis, the basis for a comparative approach to unravel pathogenicity factors of the human pathogenic amoeba N. fowleri.</title>
        <authorList>
            <person name="Liechti N."/>
            <person name="Schurch N."/>
            <person name="Bruggmann R."/>
            <person name="Wittwer M."/>
        </authorList>
    </citation>
    <scope>NUCLEOTIDE SEQUENCE [LARGE SCALE GENOMIC DNA]</scope>
    <source>
        <strain evidence="1 2">ATCC 30569</strain>
    </source>
</reference>
<dbReference type="RefSeq" id="XP_044556099.1">
    <property type="nucleotide sequence ID" value="XM_044693555.1"/>
</dbReference>
<sequence length="146" mass="16445">MGNSINYKHSQNNMSEEELRNFYQLNTRLDVNRSLFSMGHNSKGQLALGEVSKCRNIARPFPVINPNGSDNTYGQLGTDEAYTEIVELKLEQYGLMTCSKSIITCVDAGDYFTFFGVSNALHGHQLYTILKREDHPLCDVVIGFNN</sequence>
<organism evidence="1 2">
    <name type="scientific">Naegleria lovaniensis</name>
    <name type="common">Amoeba</name>
    <dbReference type="NCBI Taxonomy" id="51637"/>
    <lineage>
        <taxon>Eukaryota</taxon>
        <taxon>Discoba</taxon>
        <taxon>Heterolobosea</taxon>
        <taxon>Tetramitia</taxon>
        <taxon>Eutetramitia</taxon>
        <taxon>Vahlkampfiidae</taxon>
        <taxon>Naegleria</taxon>
    </lineage>
</organism>
<evidence type="ECO:0000313" key="2">
    <source>
        <dbReference type="Proteomes" id="UP000816034"/>
    </source>
</evidence>
<dbReference type="GeneID" id="68096424"/>
<dbReference type="InterPro" id="IPR009091">
    <property type="entry name" value="RCC1/BLIP-II"/>
</dbReference>
<accession>A0AA88H085</accession>